<gene>
    <name evidence="1" type="ORF">MBEHAL_0119</name>
</gene>
<protein>
    <submittedName>
        <fullName evidence="1">Uncharacterized protein</fullName>
    </submittedName>
</protein>
<dbReference type="Proteomes" id="UP000016986">
    <property type="component" value="Unassembled WGS sequence"/>
</dbReference>
<organism evidence="1 2">
    <name type="scientific">Halarchaeum acidiphilum MH1-52-1</name>
    <dbReference type="NCBI Taxonomy" id="1261545"/>
    <lineage>
        <taxon>Archaea</taxon>
        <taxon>Methanobacteriati</taxon>
        <taxon>Methanobacteriota</taxon>
        <taxon>Stenosarchaea group</taxon>
        <taxon>Halobacteria</taxon>
        <taxon>Halobacteriales</taxon>
        <taxon>Halobacteriaceae</taxon>
    </lineage>
</organism>
<sequence length="39" mass="4313">MDLTGGDLQIDAVEDLLVPLGDFCVNVLELDRSHWLGRS</sequence>
<evidence type="ECO:0000313" key="2">
    <source>
        <dbReference type="Proteomes" id="UP000016986"/>
    </source>
</evidence>
<keyword evidence="2" id="KW-1185">Reference proteome</keyword>
<evidence type="ECO:0000313" key="1">
    <source>
        <dbReference type="EMBL" id="GAD51359.1"/>
    </source>
</evidence>
<name>U3A161_9EURY</name>
<reference evidence="1 2" key="1">
    <citation type="submission" date="2013-09" db="EMBL/GenBank/DDBJ databases">
        <title>Whole genome sequencing of Halarchaeum acidiphilum strain MH1-52-1.</title>
        <authorList>
            <person name="Shimane Y."/>
            <person name="Minegishi H."/>
            <person name="Nishi S."/>
            <person name="Echigo A."/>
            <person name="Shuto A."/>
            <person name="Konishi M."/>
            <person name="Ito T."/>
            <person name="Ohkuma M."/>
            <person name="Ohta Y."/>
            <person name="Nagano Y."/>
            <person name="Tsubouchi T."/>
            <person name="Mori K."/>
            <person name="Usui K."/>
            <person name="Kamekura M."/>
            <person name="Usami R."/>
            <person name="Takaki Y."/>
            <person name="Hatada Y."/>
        </authorList>
    </citation>
    <scope>NUCLEOTIDE SEQUENCE [LARGE SCALE GENOMIC DNA]</scope>
    <source>
        <strain evidence="1 2">JCM 16109</strain>
    </source>
</reference>
<accession>U3A161</accession>
<comment type="caution">
    <text evidence="1">The sequence shown here is derived from an EMBL/GenBank/DDBJ whole genome shotgun (WGS) entry which is preliminary data.</text>
</comment>
<dbReference type="AlphaFoldDB" id="U3A161"/>
<proteinExistence type="predicted"/>
<dbReference type="EMBL" id="BATA01000002">
    <property type="protein sequence ID" value="GAD51359.1"/>
    <property type="molecule type" value="Genomic_DNA"/>
</dbReference>